<evidence type="ECO:0000313" key="11">
    <source>
        <dbReference type="Proteomes" id="UP000692954"/>
    </source>
</evidence>
<dbReference type="CDD" id="cd05123">
    <property type="entry name" value="STKc_AGC"/>
    <property type="match status" value="1"/>
</dbReference>
<evidence type="ECO:0000256" key="3">
    <source>
        <dbReference type="ARBA" id="ARBA00022679"/>
    </source>
</evidence>
<dbReference type="PROSITE" id="PS50011">
    <property type="entry name" value="PROTEIN_KINASE_DOM"/>
    <property type="match status" value="1"/>
</dbReference>
<dbReference type="InterPro" id="IPR000719">
    <property type="entry name" value="Prot_kinase_dom"/>
</dbReference>
<evidence type="ECO:0000259" key="9">
    <source>
        <dbReference type="PROSITE" id="PS50011"/>
    </source>
</evidence>
<dbReference type="Proteomes" id="UP000692954">
    <property type="component" value="Unassembled WGS sequence"/>
</dbReference>
<dbReference type="PROSITE" id="PS00108">
    <property type="entry name" value="PROTEIN_KINASE_ST"/>
    <property type="match status" value="1"/>
</dbReference>
<dbReference type="Pfam" id="PF12796">
    <property type="entry name" value="Ank_2"/>
    <property type="match status" value="1"/>
</dbReference>
<evidence type="ECO:0000256" key="5">
    <source>
        <dbReference type="ARBA" id="ARBA00022777"/>
    </source>
</evidence>
<keyword evidence="1" id="KW-0723">Serine/threonine-protein kinase</keyword>
<organism evidence="10 11">
    <name type="scientific">Paramecium sonneborni</name>
    <dbReference type="NCBI Taxonomy" id="65129"/>
    <lineage>
        <taxon>Eukaryota</taxon>
        <taxon>Sar</taxon>
        <taxon>Alveolata</taxon>
        <taxon>Ciliophora</taxon>
        <taxon>Intramacronucleata</taxon>
        <taxon>Oligohymenophorea</taxon>
        <taxon>Peniculida</taxon>
        <taxon>Parameciidae</taxon>
        <taxon>Paramecium</taxon>
    </lineage>
</organism>
<evidence type="ECO:0000256" key="8">
    <source>
        <dbReference type="PROSITE-ProRule" id="PRU10141"/>
    </source>
</evidence>
<evidence type="ECO:0000256" key="2">
    <source>
        <dbReference type="ARBA" id="ARBA00022553"/>
    </source>
</evidence>
<keyword evidence="7" id="KW-0040">ANK repeat</keyword>
<keyword evidence="6 8" id="KW-0067">ATP-binding</keyword>
<dbReference type="FunFam" id="3.30.200.20:FF:000537">
    <property type="entry name" value="Non-specific serine/threonine protein kinase"/>
    <property type="match status" value="1"/>
</dbReference>
<feature type="repeat" description="ANK" evidence="7">
    <location>
        <begin position="214"/>
        <end position="246"/>
    </location>
</feature>
<keyword evidence="11" id="KW-1185">Reference proteome</keyword>
<dbReference type="PROSITE" id="PS50088">
    <property type="entry name" value="ANK_REPEAT"/>
    <property type="match status" value="3"/>
</dbReference>
<dbReference type="EMBL" id="CAJJDN010000109">
    <property type="protein sequence ID" value="CAD8115765.1"/>
    <property type="molecule type" value="Genomic_DNA"/>
</dbReference>
<dbReference type="InterPro" id="IPR002110">
    <property type="entry name" value="Ankyrin_rpt"/>
</dbReference>
<evidence type="ECO:0000256" key="1">
    <source>
        <dbReference type="ARBA" id="ARBA00022527"/>
    </source>
</evidence>
<dbReference type="AlphaFoldDB" id="A0A8S1QMI2"/>
<sequence length="691" mass="80977">MMYIEFLELLFWLFSHSLILLKQDRWKIKAFKSQKREMKFVLEQLLLVVILVNWIGLVNQSVKKQDSLEIISKLLDDQVNPQLQIILNLKELCLLPKIRKIIKERGSIKFDWYTFALQNKQLFEIPLILQLKIMDQKQEEITIKDLDQGQIIYNVESSIIKLNKSQHWDLYWQQLFETHKLLCTASQENDLEQLQILLSPKYPLPVDINMKMEEQWSCLHFAAMEGHIESCRLLLEHQAKPDITNVLQRTPLHIAAIKGNLEICKLLIQYGASVNLFDYQYNSPLHLASQHGNKEIVEFLLDNGADCNVRNHFNFNAYDISFDQQTQELFEKRNLYQDYQKKSFRGIHNRNDHIKNLLKLSDRQSTQTSQAKVSRIEIQQVGPQDFSVLCQLGKGSFGQVYLVQKKGNTNYYAMKILVKKKLQAAGIVRYIQTERKILTYVTSPFIVKLHYAFQTENKLYMILDYCPGGDLEQLMIERGKLPEKAAKAYACEILLALETLHQNCIVYRDLKPSNVVIDKDGHALLTDFGLAKELNAQRTTSFCGSYAYLAPEMLNKSGHGYPLDWYLFGVFIYELVQGKPPFYERDRNALYKNIKFSEPIRPDNISDELWDLLRKLLEKNQSQRLGSKEDSEDLKKHDWFKNVNWEQVIQRKQPVPKASLRTENCDLGLKVTFSEQAQHHERSNFIHDWDY</sequence>
<dbReference type="InterPro" id="IPR017441">
    <property type="entry name" value="Protein_kinase_ATP_BS"/>
</dbReference>
<dbReference type="PROSITE" id="PS00107">
    <property type="entry name" value="PROTEIN_KINASE_ATP"/>
    <property type="match status" value="1"/>
</dbReference>
<dbReference type="OrthoDB" id="371850at2759"/>
<evidence type="ECO:0000256" key="6">
    <source>
        <dbReference type="ARBA" id="ARBA00022840"/>
    </source>
</evidence>
<dbReference type="PANTHER" id="PTHR24351">
    <property type="entry name" value="RIBOSOMAL PROTEIN S6 KINASE"/>
    <property type="match status" value="1"/>
</dbReference>
<dbReference type="InterPro" id="IPR008271">
    <property type="entry name" value="Ser/Thr_kinase_AS"/>
</dbReference>
<name>A0A8S1QMI2_9CILI</name>
<keyword evidence="4 8" id="KW-0547">Nucleotide-binding</keyword>
<feature type="binding site" evidence="8">
    <location>
        <position position="420"/>
    </location>
    <ligand>
        <name>ATP</name>
        <dbReference type="ChEBI" id="CHEBI:30616"/>
    </ligand>
</feature>
<evidence type="ECO:0000313" key="10">
    <source>
        <dbReference type="EMBL" id="CAD8115765.1"/>
    </source>
</evidence>
<accession>A0A8S1QMI2</accession>
<dbReference type="PROSITE" id="PS50297">
    <property type="entry name" value="ANK_REP_REGION"/>
    <property type="match status" value="2"/>
</dbReference>
<protein>
    <recommendedName>
        <fullName evidence="9">Protein kinase domain-containing protein</fullName>
    </recommendedName>
</protein>
<reference evidence="10" key="1">
    <citation type="submission" date="2021-01" db="EMBL/GenBank/DDBJ databases">
        <authorList>
            <consortium name="Genoscope - CEA"/>
            <person name="William W."/>
        </authorList>
    </citation>
    <scope>NUCLEOTIDE SEQUENCE</scope>
</reference>
<dbReference type="SMART" id="SM00220">
    <property type="entry name" value="S_TKc"/>
    <property type="match status" value="1"/>
</dbReference>
<dbReference type="GO" id="GO:0005524">
    <property type="term" value="F:ATP binding"/>
    <property type="evidence" value="ECO:0007669"/>
    <property type="project" value="UniProtKB-UniRule"/>
</dbReference>
<dbReference type="Pfam" id="PF00023">
    <property type="entry name" value="Ank"/>
    <property type="match status" value="1"/>
</dbReference>
<evidence type="ECO:0000256" key="7">
    <source>
        <dbReference type="PROSITE-ProRule" id="PRU00023"/>
    </source>
</evidence>
<keyword evidence="2" id="KW-0597">Phosphoprotein</keyword>
<keyword evidence="5" id="KW-0418">Kinase</keyword>
<proteinExistence type="predicted"/>
<feature type="repeat" description="ANK" evidence="7">
    <location>
        <begin position="280"/>
        <end position="312"/>
    </location>
</feature>
<feature type="domain" description="Protein kinase" evidence="9">
    <location>
        <begin position="386"/>
        <end position="640"/>
    </location>
</feature>
<dbReference type="InterPro" id="IPR045270">
    <property type="entry name" value="STKc_AGC"/>
</dbReference>
<dbReference type="SMART" id="SM00248">
    <property type="entry name" value="ANK"/>
    <property type="match status" value="3"/>
</dbReference>
<keyword evidence="3" id="KW-0808">Transferase</keyword>
<evidence type="ECO:0000256" key="4">
    <source>
        <dbReference type="ARBA" id="ARBA00022741"/>
    </source>
</evidence>
<gene>
    <name evidence="10" type="ORF">PSON_ATCC_30995.1.T1090090</name>
</gene>
<dbReference type="FunFam" id="1.10.510.10:FF:000210">
    <property type="entry name" value="Non-specific serine/threonine protein kinase"/>
    <property type="match status" value="1"/>
</dbReference>
<feature type="repeat" description="ANK" evidence="7">
    <location>
        <begin position="247"/>
        <end position="279"/>
    </location>
</feature>
<dbReference type="GO" id="GO:0004674">
    <property type="term" value="F:protein serine/threonine kinase activity"/>
    <property type="evidence" value="ECO:0007669"/>
    <property type="project" value="UniProtKB-KW"/>
</dbReference>
<dbReference type="Pfam" id="PF00069">
    <property type="entry name" value="Pkinase"/>
    <property type="match status" value="1"/>
</dbReference>
<comment type="caution">
    <text evidence="10">The sequence shown here is derived from an EMBL/GenBank/DDBJ whole genome shotgun (WGS) entry which is preliminary data.</text>
</comment>